<dbReference type="PANTHER" id="PTHR35531">
    <property type="entry name" value="INNER MEMBRANE PROTEIN YBCI-RELATED"/>
    <property type="match status" value="1"/>
</dbReference>
<sequence length="178" mass="19398">MASAFSHVVIPAVIYAAFKSGSINIRLLVVAAALSVLPDLDVVAFKFGIPYESQWGHRGFTHSLVFSAAISLLVVFFHRKIRSKPLTVFAVCFAASVSHAILDAMTNGGLGVALYWPFSSERIFLPYRPIQVSPIGVGAFFTEKGLRVISSELFWVLIPGLVVGTLGALTRRYRAKNK</sequence>
<dbReference type="Pfam" id="PF04307">
    <property type="entry name" value="YdjM"/>
    <property type="match status" value="1"/>
</dbReference>
<keyword evidence="1" id="KW-0472">Membrane</keyword>
<keyword evidence="1" id="KW-0812">Transmembrane</keyword>
<name>A0A7W4Z8S7_9GAMM</name>
<feature type="transmembrane region" description="Helical" evidence="1">
    <location>
        <begin position="89"/>
        <end position="116"/>
    </location>
</feature>
<evidence type="ECO:0000313" key="3">
    <source>
        <dbReference type="Proteomes" id="UP000535937"/>
    </source>
</evidence>
<dbReference type="AlphaFoldDB" id="A0A7W4Z8S7"/>
<organism evidence="2 3">
    <name type="scientific">Microbulbifer rhizosphaerae</name>
    <dbReference type="NCBI Taxonomy" id="1562603"/>
    <lineage>
        <taxon>Bacteria</taxon>
        <taxon>Pseudomonadati</taxon>
        <taxon>Pseudomonadota</taxon>
        <taxon>Gammaproteobacteria</taxon>
        <taxon>Cellvibrionales</taxon>
        <taxon>Microbulbiferaceae</taxon>
        <taxon>Microbulbifer</taxon>
    </lineage>
</organism>
<protein>
    <submittedName>
        <fullName evidence="2">Inner membrane protein</fullName>
    </submittedName>
</protein>
<evidence type="ECO:0000313" key="2">
    <source>
        <dbReference type="EMBL" id="MBB3060866.1"/>
    </source>
</evidence>
<evidence type="ECO:0000256" key="1">
    <source>
        <dbReference type="SAM" id="Phobius"/>
    </source>
</evidence>
<dbReference type="Proteomes" id="UP000535937">
    <property type="component" value="Unassembled WGS sequence"/>
</dbReference>
<dbReference type="InterPro" id="IPR007404">
    <property type="entry name" value="YdjM-like"/>
</dbReference>
<dbReference type="EMBL" id="JACHWZ010000006">
    <property type="protein sequence ID" value="MBB3060866.1"/>
    <property type="molecule type" value="Genomic_DNA"/>
</dbReference>
<feature type="transmembrane region" description="Helical" evidence="1">
    <location>
        <begin position="27"/>
        <end position="47"/>
    </location>
</feature>
<dbReference type="PANTHER" id="PTHR35531:SF1">
    <property type="entry name" value="INNER MEMBRANE PROTEIN YBCI-RELATED"/>
    <property type="match status" value="1"/>
</dbReference>
<keyword evidence="1" id="KW-1133">Transmembrane helix</keyword>
<comment type="caution">
    <text evidence="2">The sequence shown here is derived from an EMBL/GenBank/DDBJ whole genome shotgun (WGS) entry which is preliminary data.</text>
</comment>
<keyword evidence="3" id="KW-1185">Reference proteome</keyword>
<proteinExistence type="predicted"/>
<reference evidence="2 3" key="1">
    <citation type="submission" date="2020-08" db="EMBL/GenBank/DDBJ databases">
        <title>Genomic Encyclopedia of Type Strains, Phase III (KMG-III): the genomes of soil and plant-associated and newly described type strains.</title>
        <authorList>
            <person name="Whitman W."/>
        </authorList>
    </citation>
    <scope>NUCLEOTIDE SEQUENCE [LARGE SCALE GENOMIC DNA]</scope>
    <source>
        <strain evidence="2 3">CECT 8799</strain>
    </source>
</reference>
<feature type="transmembrane region" description="Helical" evidence="1">
    <location>
        <begin position="153"/>
        <end position="170"/>
    </location>
</feature>
<gene>
    <name evidence="2" type="ORF">FHS09_001686</name>
</gene>
<feature type="transmembrane region" description="Helical" evidence="1">
    <location>
        <begin position="59"/>
        <end position="77"/>
    </location>
</feature>
<accession>A0A7W4Z8S7</accession>
<dbReference type="RefSeq" id="WP_183458675.1">
    <property type="nucleotide sequence ID" value="NZ_JACHWZ010000006.1"/>
</dbReference>